<accession>A0AAE0T3I1</accession>
<keyword evidence="17" id="KW-1185">Reference proteome</keyword>
<dbReference type="GO" id="GO:0005759">
    <property type="term" value="C:mitochondrial matrix"/>
    <property type="evidence" value="ECO:0007669"/>
    <property type="project" value="UniProtKB-SubCell"/>
</dbReference>
<dbReference type="GO" id="GO:0035694">
    <property type="term" value="P:mitochondrial protein catabolic process"/>
    <property type="evidence" value="ECO:0007669"/>
    <property type="project" value="InterPro"/>
</dbReference>
<dbReference type="GO" id="GO:0008289">
    <property type="term" value="F:lipid binding"/>
    <property type="evidence" value="ECO:0007669"/>
    <property type="project" value="UniProtKB-KW"/>
</dbReference>
<evidence type="ECO:0000256" key="12">
    <source>
        <dbReference type="ARBA" id="ARBA00032687"/>
    </source>
</evidence>
<evidence type="ECO:0000256" key="4">
    <source>
        <dbReference type="ARBA" id="ARBA00008233"/>
    </source>
</evidence>
<evidence type="ECO:0000259" key="15">
    <source>
        <dbReference type="Pfam" id="PF16026"/>
    </source>
</evidence>
<evidence type="ECO:0000256" key="11">
    <source>
        <dbReference type="ARBA" id="ARBA00023136"/>
    </source>
</evidence>
<reference evidence="16" key="2">
    <citation type="journal article" date="2021" name="Genome Biol. Evol.">
        <title>Developing a high-quality reference genome for a parasitic bivalve with doubly uniparental inheritance (Bivalvia: Unionida).</title>
        <authorList>
            <person name="Smith C.H."/>
        </authorList>
    </citation>
    <scope>NUCLEOTIDE SEQUENCE</scope>
    <source>
        <strain evidence="16">CHS0354</strain>
        <tissue evidence="16">Mantle</tissue>
    </source>
</reference>
<keyword evidence="7" id="KW-1000">Mitochondrion outer membrane</keyword>
<reference evidence="16" key="1">
    <citation type="journal article" date="2021" name="Genome Biol. Evol.">
        <title>A High-Quality Reference Genome for a Parasitic Bivalve with Doubly Uniparental Inheritance (Bivalvia: Unionida).</title>
        <authorList>
            <person name="Smith C.H."/>
        </authorList>
    </citation>
    <scope>NUCLEOTIDE SEQUENCE</scope>
    <source>
        <strain evidence="16">CHS0354</strain>
    </source>
</reference>
<evidence type="ECO:0000256" key="13">
    <source>
        <dbReference type="SAM" id="Coils"/>
    </source>
</evidence>
<gene>
    <name evidence="16" type="ORF">CHS0354_026374</name>
</gene>
<comment type="subcellular location">
    <subcellularLocation>
        <location evidence="3">Cytoplasm</location>
    </subcellularLocation>
    <subcellularLocation>
        <location evidence="2">Mitochondrion matrix</location>
    </subcellularLocation>
    <subcellularLocation>
        <location evidence="1">Mitochondrion outer membrane</location>
    </subcellularLocation>
</comment>
<dbReference type="InterPro" id="IPR026169">
    <property type="entry name" value="MIEAP"/>
</dbReference>
<feature type="coiled-coil region" evidence="13">
    <location>
        <begin position="59"/>
        <end position="143"/>
    </location>
</feature>
<keyword evidence="8 13" id="KW-0175">Coiled coil</keyword>
<dbReference type="GO" id="GO:0005741">
    <property type="term" value="C:mitochondrial outer membrane"/>
    <property type="evidence" value="ECO:0007669"/>
    <property type="project" value="UniProtKB-SubCell"/>
</dbReference>
<comment type="caution">
    <text evidence="16">The sequence shown here is derived from an EMBL/GenBank/DDBJ whole genome shotgun (WGS) entry which is preliminary data.</text>
</comment>
<evidence type="ECO:0000256" key="6">
    <source>
        <dbReference type="ARBA" id="ARBA00022490"/>
    </source>
</evidence>
<dbReference type="EMBL" id="JAEAOA010001575">
    <property type="protein sequence ID" value="KAK3602823.1"/>
    <property type="molecule type" value="Genomic_DNA"/>
</dbReference>
<evidence type="ECO:0000256" key="2">
    <source>
        <dbReference type="ARBA" id="ARBA00004305"/>
    </source>
</evidence>
<dbReference type="AlphaFoldDB" id="A0AAE0T3I1"/>
<dbReference type="Pfam" id="PF16026">
    <property type="entry name" value="MIEAP"/>
    <property type="match status" value="1"/>
</dbReference>
<dbReference type="InterPro" id="IPR031981">
    <property type="entry name" value="MIEAP_C"/>
</dbReference>
<dbReference type="Proteomes" id="UP001195483">
    <property type="component" value="Unassembled WGS sequence"/>
</dbReference>
<evidence type="ECO:0000313" key="17">
    <source>
        <dbReference type="Proteomes" id="UP001195483"/>
    </source>
</evidence>
<proteinExistence type="inferred from homology"/>
<reference evidence="16" key="3">
    <citation type="submission" date="2023-05" db="EMBL/GenBank/DDBJ databases">
        <authorList>
            <person name="Smith C.H."/>
        </authorList>
    </citation>
    <scope>NUCLEOTIDE SEQUENCE</scope>
    <source>
        <strain evidence="16">CHS0354</strain>
        <tissue evidence="16">Mantle</tissue>
    </source>
</reference>
<evidence type="ECO:0000256" key="1">
    <source>
        <dbReference type="ARBA" id="ARBA00004294"/>
    </source>
</evidence>
<evidence type="ECO:0000256" key="8">
    <source>
        <dbReference type="ARBA" id="ARBA00023054"/>
    </source>
</evidence>
<evidence type="ECO:0000256" key="3">
    <source>
        <dbReference type="ARBA" id="ARBA00004496"/>
    </source>
</evidence>
<comment type="similarity">
    <text evidence="4">Belongs to the MIEAP family.</text>
</comment>
<sequence length="421" mass="48234">MEKDPSTLNYTLATGSTEVDLNTLMDALVSLQTVDLHGLQGRVNNDEDEQDVSIRLAENVDWKRKYSDLKEQYDTITAQLKTMEHMTSLERKSELVLLQQRIESDEESLKSLKEKLKKYKKELDKKEQRLLTQQKEMEEVQKAKDDALIRLSQQMGQQMLKGNPSITDLSDQNRPSKLGEMYSELYDNEWTNAFKVLTETFHLDEKCAIKPLLKILWESSKHASDVSQSTMMRIENLLAGSSEGEFVQEKLTGLVERTYLGKEKVEIYSKKCFELCWLMSIQDPPIVLSKDPETGAHFDSNLYRCYINSGDNVDYVVWPALLLHKDGPVLAKGVTEPSTSPRAKSASAVERLVASDDKSFDSRSQSLYDKVHESTSGSDGMDKTLYMHQTRYDEKLRESSFGSDRIDITLYQQQAKNYKTQ</sequence>
<keyword evidence="9" id="KW-0446">Lipid-binding</keyword>
<keyword evidence="11" id="KW-0472">Membrane</keyword>
<protein>
    <recommendedName>
        <fullName evidence="5">Mitochondria-eating protein</fullName>
    </recommendedName>
    <alternativeName>
        <fullName evidence="12">Spermatogenesis-associated protein 18</fullName>
    </alternativeName>
</protein>
<keyword evidence="6" id="KW-0963">Cytoplasm</keyword>
<dbReference type="GO" id="GO:0035695">
    <property type="term" value="P:mitophagy by internal vacuole formation"/>
    <property type="evidence" value="ECO:0007669"/>
    <property type="project" value="TreeGrafter"/>
</dbReference>
<evidence type="ECO:0000256" key="10">
    <source>
        <dbReference type="ARBA" id="ARBA00023128"/>
    </source>
</evidence>
<evidence type="ECO:0000256" key="14">
    <source>
        <dbReference type="SAM" id="MobiDB-lite"/>
    </source>
</evidence>
<organism evidence="16 17">
    <name type="scientific">Potamilus streckersoni</name>
    <dbReference type="NCBI Taxonomy" id="2493646"/>
    <lineage>
        <taxon>Eukaryota</taxon>
        <taxon>Metazoa</taxon>
        <taxon>Spiralia</taxon>
        <taxon>Lophotrochozoa</taxon>
        <taxon>Mollusca</taxon>
        <taxon>Bivalvia</taxon>
        <taxon>Autobranchia</taxon>
        <taxon>Heteroconchia</taxon>
        <taxon>Palaeoheterodonta</taxon>
        <taxon>Unionida</taxon>
        <taxon>Unionoidea</taxon>
        <taxon>Unionidae</taxon>
        <taxon>Ambleminae</taxon>
        <taxon>Lampsilini</taxon>
        <taxon>Potamilus</taxon>
    </lineage>
</organism>
<evidence type="ECO:0000313" key="16">
    <source>
        <dbReference type="EMBL" id="KAK3602823.1"/>
    </source>
</evidence>
<name>A0AAE0T3I1_9BIVA</name>
<evidence type="ECO:0000256" key="5">
    <source>
        <dbReference type="ARBA" id="ARBA00019863"/>
    </source>
</evidence>
<evidence type="ECO:0000256" key="7">
    <source>
        <dbReference type="ARBA" id="ARBA00022787"/>
    </source>
</evidence>
<feature type="domain" description="Mitochondria-eating protein C-terminal" evidence="15">
    <location>
        <begin position="265"/>
        <end position="334"/>
    </location>
</feature>
<dbReference type="PANTHER" id="PTHR21771">
    <property type="entry name" value="MITOCHONDRIA-EATING PROTEIN-RELATED"/>
    <property type="match status" value="1"/>
</dbReference>
<keyword evidence="10" id="KW-0496">Mitochondrion</keyword>
<evidence type="ECO:0000256" key="9">
    <source>
        <dbReference type="ARBA" id="ARBA00023121"/>
    </source>
</evidence>
<feature type="region of interest" description="Disordered" evidence="14">
    <location>
        <begin position="365"/>
        <end position="386"/>
    </location>
</feature>